<dbReference type="InterPro" id="IPR003593">
    <property type="entry name" value="AAA+_ATPase"/>
</dbReference>
<evidence type="ECO:0000256" key="7">
    <source>
        <dbReference type="ARBA" id="ARBA00022967"/>
    </source>
</evidence>
<dbReference type="PANTHER" id="PTHR43553:SF27">
    <property type="entry name" value="ENERGY-COUPLING FACTOR TRANSPORTER ATP-BINDING PROTEIN ECFA2"/>
    <property type="match status" value="1"/>
</dbReference>
<evidence type="ECO:0000256" key="8">
    <source>
        <dbReference type="ARBA" id="ARBA00023136"/>
    </source>
</evidence>
<feature type="domain" description="ABC transporter" evidence="9">
    <location>
        <begin position="286"/>
        <end position="515"/>
    </location>
</feature>
<dbReference type="SUPFAM" id="SSF52540">
    <property type="entry name" value="P-loop containing nucleoside triphosphate hydrolases"/>
    <property type="match status" value="2"/>
</dbReference>
<dbReference type="PANTHER" id="PTHR43553">
    <property type="entry name" value="HEAVY METAL TRANSPORTER"/>
    <property type="match status" value="1"/>
</dbReference>
<dbReference type="InterPro" id="IPR015856">
    <property type="entry name" value="ABC_transpr_CbiO/EcfA_su"/>
</dbReference>
<keyword evidence="3" id="KW-0813">Transport</keyword>
<evidence type="ECO:0000259" key="9">
    <source>
        <dbReference type="PROSITE" id="PS50893"/>
    </source>
</evidence>
<feature type="domain" description="ABC transporter" evidence="9">
    <location>
        <begin position="4"/>
        <end position="231"/>
    </location>
</feature>
<evidence type="ECO:0000256" key="3">
    <source>
        <dbReference type="ARBA" id="ARBA00022448"/>
    </source>
</evidence>
<keyword evidence="7" id="KW-1278">Translocase</keyword>
<keyword evidence="6 10" id="KW-0067">ATP-binding</keyword>
<evidence type="ECO:0000256" key="2">
    <source>
        <dbReference type="ARBA" id="ARBA00005417"/>
    </source>
</evidence>
<dbReference type="CDD" id="cd03225">
    <property type="entry name" value="ABC_cobalt_CbiO_domain1"/>
    <property type="match status" value="2"/>
</dbReference>
<evidence type="ECO:0000256" key="5">
    <source>
        <dbReference type="ARBA" id="ARBA00022741"/>
    </source>
</evidence>
<evidence type="ECO:0000256" key="6">
    <source>
        <dbReference type="ARBA" id="ARBA00022840"/>
    </source>
</evidence>
<dbReference type="InterPro" id="IPR017871">
    <property type="entry name" value="ABC_transporter-like_CS"/>
</dbReference>
<dbReference type="SMART" id="SM00382">
    <property type="entry name" value="AAA"/>
    <property type="match status" value="2"/>
</dbReference>
<gene>
    <name evidence="10" type="ORF">PML95_03890</name>
</gene>
<dbReference type="GO" id="GO:0005524">
    <property type="term" value="F:ATP binding"/>
    <property type="evidence" value="ECO:0007669"/>
    <property type="project" value="UniProtKB-KW"/>
</dbReference>
<protein>
    <submittedName>
        <fullName evidence="10">ATP-binding cassette domain-containing protein</fullName>
    </submittedName>
</protein>
<accession>A0AAE9XNG7</accession>
<reference evidence="10" key="1">
    <citation type="submission" date="2023-01" db="EMBL/GenBank/DDBJ databases">
        <title>Oxazolidinone resistance genes in florfenicol resistant enterococci from beef cattle and veal calves at slaughter.</title>
        <authorList>
            <person name="Biggel M."/>
        </authorList>
    </citation>
    <scope>NUCLEOTIDE SEQUENCE</scope>
    <source>
        <strain evidence="10">K204-1</strain>
    </source>
</reference>
<dbReference type="GO" id="GO:0043190">
    <property type="term" value="C:ATP-binding cassette (ABC) transporter complex"/>
    <property type="evidence" value="ECO:0007669"/>
    <property type="project" value="TreeGrafter"/>
</dbReference>
<dbReference type="Pfam" id="PF00005">
    <property type="entry name" value="ABC_tran"/>
    <property type="match status" value="2"/>
</dbReference>
<evidence type="ECO:0000256" key="4">
    <source>
        <dbReference type="ARBA" id="ARBA00022475"/>
    </source>
</evidence>
<dbReference type="GO" id="GO:0042626">
    <property type="term" value="F:ATPase-coupled transmembrane transporter activity"/>
    <property type="evidence" value="ECO:0007669"/>
    <property type="project" value="TreeGrafter"/>
</dbReference>
<sequence>MAIIHIETLSFQYKESKTKLVSQLDATIEKNTWTTVVGAVGVGKTTLLRLLKRNRQPKGDLSGRITADEDLVIAYLPENPDGQFVTEDVWSELVFPLENLGLSASEIDWRVGEMVHFMGISSWLSHSLSSLSAGQKQLVQLMACLITRPDVLILDNPLTYLDDITRRRYLDLLSEIQAVTSLTIIMSTHDISQVMAKSDAFIWLKENEKSVYLNRQEFIKSVYHSSSDIAFQLPISLTMARRLRYEEIGKLSLKETRHWLERDSVVVEGCPHPYQQDFETGHPVLIQLKDAIFRYERTGEMILNQAELTIETGERLMLLGANGVGKTTLLKLLARQLPLYQGSLSSPAFKKREWRHFVKWLPQHALYILTETNADAEYRQYLNSLGVSAEMISAKIQEVVTKLKLNTMMSRPYYQLSAGQQQLIALGKLMLSQPKLLLLDEPTQHLDEHEKYRLGQILRQLSSEGVTIVIATHDREFAALYGSSCCMMFHGKLTQKENPVTFFSKHYFYRTPIASLLRDYADEVVVPEQLAAQGQNL</sequence>
<proteinExistence type="inferred from homology"/>
<dbReference type="PROSITE" id="PS50893">
    <property type="entry name" value="ABC_TRANSPORTER_2"/>
    <property type="match status" value="2"/>
</dbReference>
<dbReference type="InterPro" id="IPR050095">
    <property type="entry name" value="ECF_ABC_transporter_ATP-bd"/>
</dbReference>
<dbReference type="RefSeq" id="WP_272163636.1">
    <property type="nucleotide sequence ID" value="NZ_CP116507.1"/>
</dbReference>
<keyword evidence="4" id="KW-1003">Cell membrane</keyword>
<evidence type="ECO:0000313" key="10">
    <source>
        <dbReference type="EMBL" id="WCG23393.1"/>
    </source>
</evidence>
<evidence type="ECO:0000313" key="11">
    <source>
        <dbReference type="Proteomes" id="UP001179600"/>
    </source>
</evidence>
<dbReference type="Proteomes" id="UP001179600">
    <property type="component" value="Chromosome"/>
</dbReference>
<keyword evidence="5" id="KW-0547">Nucleotide-binding</keyword>
<comment type="similarity">
    <text evidence="2">Belongs to the ABC transporter superfamily.</text>
</comment>
<dbReference type="Gene3D" id="3.40.50.300">
    <property type="entry name" value="P-loop containing nucleotide triphosphate hydrolases"/>
    <property type="match status" value="2"/>
</dbReference>
<evidence type="ECO:0000256" key="1">
    <source>
        <dbReference type="ARBA" id="ARBA00004202"/>
    </source>
</evidence>
<organism evidence="10 11">
    <name type="scientific">Vagococcus lutrae</name>
    <dbReference type="NCBI Taxonomy" id="81947"/>
    <lineage>
        <taxon>Bacteria</taxon>
        <taxon>Bacillati</taxon>
        <taxon>Bacillota</taxon>
        <taxon>Bacilli</taxon>
        <taxon>Lactobacillales</taxon>
        <taxon>Enterococcaceae</taxon>
        <taxon>Vagococcus</taxon>
    </lineage>
</organism>
<comment type="subcellular location">
    <subcellularLocation>
        <location evidence="1">Cell membrane</location>
        <topology evidence="1">Peripheral membrane protein</topology>
    </subcellularLocation>
</comment>
<keyword evidence="8" id="KW-0472">Membrane</keyword>
<dbReference type="PROSITE" id="PS00211">
    <property type="entry name" value="ABC_TRANSPORTER_1"/>
    <property type="match status" value="1"/>
</dbReference>
<dbReference type="AlphaFoldDB" id="A0AAE9XNG7"/>
<dbReference type="GO" id="GO:0016887">
    <property type="term" value="F:ATP hydrolysis activity"/>
    <property type="evidence" value="ECO:0007669"/>
    <property type="project" value="InterPro"/>
</dbReference>
<name>A0AAE9XNG7_9ENTE</name>
<dbReference type="EMBL" id="CP116507">
    <property type="protein sequence ID" value="WCG23393.1"/>
    <property type="molecule type" value="Genomic_DNA"/>
</dbReference>
<dbReference type="InterPro" id="IPR027417">
    <property type="entry name" value="P-loop_NTPase"/>
</dbReference>
<dbReference type="InterPro" id="IPR003439">
    <property type="entry name" value="ABC_transporter-like_ATP-bd"/>
</dbReference>